<evidence type="ECO:0000313" key="1">
    <source>
        <dbReference type="EMBL" id="QPX74975.1"/>
    </source>
</evidence>
<dbReference type="KEGG" id="vg:80456962"/>
<protein>
    <submittedName>
        <fullName evidence="1">Putative coat protein</fullName>
    </submittedName>
</protein>
<organism evidence="1 2">
    <name type="scientific">Serratia phage vB_SmaS_Rovert</name>
    <dbReference type="NCBI Taxonomy" id="2777363"/>
    <lineage>
        <taxon>Viruses</taxon>
        <taxon>Duplodnaviria</taxon>
        <taxon>Heunggongvirae</taxon>
        <taxon>Uroviricota</taxon>
        <taxon>Caudoviricetes</taxon>
        <taxon>Rovertvirus</taxon>
        <taxon>Rovertvirus rovert</taxon>
    </lineage>
</organism>
<dbReference type="Proteomes" id="UP000595249">
    <property type="component" value="Segment"/>
</dbReference>
<sequence>MNTGKLKDRIKLLKKTPAKDSKGVTNKYDFIVIDSFRGNYRGLPGKEILMELAQINLRGGTLLTRYYKNANEDYMIKVNDGEIYEIVTFEHNDNKTSTLWTLRRARV</sequence>
<dbReference type="RefSeq" id="YP_010774061.1">
    <property type="nucleotide sequence ID" value="NC_074751.1"/>
</dbReference>
<evidence type="ECO:0000313" key="2">
    <source>
        <dbReference type="Proteomes" id="UP000595249"/>
    </source>
</evidence>
<proteinExistence type="predicted"/>
<dbReference type="Pfam" id="PF05521">
    <property type="entry name" value="Phage_HCP"/>
    <property type="match status" value="1"/>
</dbReference>
<dbReference type="GeneID" id="80456962"/>
<dbReference type="Gene3D" id="2.40.10.270">
    <property type="entry name" value="Bacteriophage SPP1 head-tail adaptor protein"/>
    <property type="match status" value="1"/>
</dbReference>
<name>A0A7T3N9T2_9CAUD</name>
<keyword evidence="2" id="KW-1185">Reference proteome</keyword>
<keyword evidence="1" id="KW-0946">Virion</keyword>
<dbReference type="EMBL" id="MW021761">
    <property type="protein sequence ID" value="QPX74975.1"/>
    <property type="molecule type" value="Genomic_DNA"/>
</dbReference>
<keyword evidence="1" id="KW-0167">Capsid protein</keyword>
<dbReference type="InterPro" id="IPR038666">
    <property type="entry name" value="SSP1_head-tail_sf"/>
</dbReference>
<dbReference type="GO" id="GO:0019028">
    <property type="term" value="C:viral capsid"/>
    <property type="evidence" value="ECO:0007669"/>
    <property type="project" value="UniProtKB-KW"/>
</dbReference>
<accession>A0A7T3N9T2</accession>
<reference evidence="1 2" key="1">
    <citation type="submission" date="2020-09" db="EMBL/GenBank/DDBJ databases">
        <authorList>
            <person name="Marshall N."/>
            <person name="Wilson M.E."/>
            <person name="Walker J.K."/>
            <person name="Johnson L."/>
            <person name="Sharma R."/>
            <person name="Carr E."/>
            <person name="Grose J.H."/>
        </authorList>
    </citation>
    <scope>NUCLEOTIDE SEQUENCE [LARGE SCALE GENOMIC DNA]</scope>
</reference>
<dbReference type="InterPro" id="IPR008767">
    <property type="entry name" value="Phage_SPP1_head-tail_adaptor"/>
</dbReference>